<name>A0ABP0PZM6_9DINO</name>
<feature type="region of interest" description="Disordered" evidence="1">
    <location>
        <begin position="368"/>
        <end position="410"/>
    </location>
</feature>
<keyword evidence="3" id="KW-1185">Reference proteome</keyword>
<protein>
    <submittedName>
        <fullName evidence="2">Uncharacterized protein</fullName>
    </submittedName>
</protein>
<reference evidence="2 3" key="1">
    <citation type="submission" date="2024-02" db="EMBL/GenBank/DDBJ databases">
        <authorList>
            <person name="Chen Y."/>
            <person name="Shah S."/>
            <person name="Dougan E. K."/>
            <person name="Thang M."/>
            <person name="Chan C."/>
        </authorList>
    </citation>
    <scope>NUCLEOTIDE SEQUENCE [LARGE SCALE GENOMIC DNA]</scope>
</reference>
<feature type="compositionally biased region" description="Basic and acidic residues" evidence="1">
    <location>
        <begin position="368"/>
        <end position="377"/>
    </location>
</feature>
<evidence type="ECO:0000313" key="2">
    <source>
        <dbReference type="EMBL" id="CAK9080916.1"/>
    </source>
</evidence>
<gene>
    <name evidence="2" type="ORF">CCMP2556_LOCUS39649</name>
</gene>
<comment type="caution">
    <text evidence="2">The sequence shown here is derived from an EMBL/GenBank/DDBJ whole genome shotgun (WGS) entry which is preliminary data.</text>
</comment>
<evidence type="ECO:0000256" key="1">
    <source>
        <dbReference type="SAM" id="MobiDB-lite"/>
    </source>
</evidence>
<organism evidence="2 3">
    <name type="scientific">Durusdinium trenchii</name>
    <dbReference type="NCBI Taxonomy" id="1381693"/>
    <lineage>
        <taxon>Eukaryota</taxon>
        <taxon>Sar</taxon>
        <taxon>Alveolata</taxon>
        <taxon>Dinophyceae</taxon>
        <taxon>Suessiales</taxon>
        <taxon>Symbiodiniaceae</taxon>
        <taxon>Durusdinium</taxon>
    </lineage>
</organism>
<sequence length="410" mass="45484">MATRCHLDEAFLLKVLRDTVNQQILEKEEVQEDLEKRLEAIWDLSIELEAAQAICHFQGLSIFAEAAERGAFKGRLSEICLGIVANVCTLLTPALDLATTALRALESFDASVALQGLRIACALLCSRSSLQELWNDEALDRYLFALENSLRWGLVRYACDAVCQGLLLESDEAVKIPRVLRLADDSLARPQIARLLEARTLELATELLEGESEAGDEAETAWWSALRLAESLAVCQNAEVEATLRSLAIRTVRVAEKPELLVAALEVLAALPQHSEAEAEQKVFSLEPAVVEKLLLLLVDMEEEVDLQEIAWVLWLVMLEAADQTDLEEHLEVLNAAASRMTEEVQRKLAPSFLDFLRKCEAAGEKEGRKRCSREELPGVPDLSHCTKYSSTLPGEQGRRSDGSFCQMQG</sequence>
<accession>A0ABP0PZM6</accession>
<dbReference type="Proteomes" id="UP001642484">
    <property type="component" value="Unassembled WGS sequence"/>
</dbReference>
<dbReference type="EMBL" id="CAXAMN010023795">
    <property type="protein sequence ID" value="CAK9080916.1"/>
    <property type="molecule type" value="Genomic_DNA"/>
</dbReference>
<proteinExistence type="predicted"/>
<evidence type="ECO:0000313" key="3">
    <source>
        <dbReference type="Proteomes" id="UP001642484"/>
    </source>
</evidence>